<dbReference type="InterPro" id="IPR036939">
    <property type="entry name" value="Cu2_ascorb_mOase_N_sf"/>
</dbReference>
<feature type="region of interest" description="Disordered" evidence="4">
    <location>
        <begin position="66"/>
        <end position="425"/>
    </location>
</feature>
<sequence length="1106" mass="126093">MTQHWTFYILFSTFLLKSLSNGAEDLLDQYVKHVENVNRITLEPHVNLGHKKVTPLRTSYYRRSLKSVQDDADRINEQDTTPMLKLSETNSTGLTQQHRDDLQVQHVKNKTHKQSGQSTQESNAEVTMTSTSNLDVSNSSTRVQKGEEPGGQPVRNKQKHKSVHRKTSKQESKRAGEQVTVPNALNAIESNRSVLSRKHEEQERQENKNKTHNHRNGSKKGLKQQFRATDTHKKSSSETKHVPQQKTSHNHKKGKKHEASGKGRPEIQEESELIPMRLDNFENANRKQGGKHKKGETKNITNRKHQQPSPTDLNLNAQNRSGLILRSRNKKKLSKEKVKPDEDHVNDESKSRLHSNLQSSENFHKHKKVSDRKQQISNTDDSALLLSSVSPSQNRKDGSKQRGKHTRKHSSRHRARRSVFKEDLSDRGRRDVGSDILWTHSETLDKGGLVVLKWQPRHQEILFRVEARTKGYVAVGFSPDGKMENADMVMGWVDDRQGQAYLLDCHGVPKSQGNAPVKDEIDNYTLMRGMQNGTHTIIEFRRVLDTCDPHDYVLSGDTVRVIWALHDSDPPRGAEFVYHENKRGSQSIHLMGPPPVPKMPAGHYRHWDIAFENLKIPSTSPTSYWCKVFKAPTLARKHHIVGFEPILPDKRSSGAYAAHHMIVHECLLDDDEDIMVWEEYAKEKGRQCFVDMPVKWERCLTPLVAWAIGSKGENFPQHVGLPLAGSKRSYYMVEAHFDNPTGNTLTGTWGLRLHYTGELRKNEGGMMMAGVVPSTLHFVPPFQKEYRTAGYCSIGCTREIIPKSGINIVSVMLHSHLAARKLKLRHIRGDKELSPLAEDGRYDFNYQQSRRLSQDIPVLPGDGLITECTYNTEDRSAPTVGGYSTKEEMCLAFILHYPRTELAGCYSMPPVKYFFEALGIREFYGKDMSDIEKAFLEGSVETESLPTTTPKLFETKPGDELSPEANQKAILALQQAKDYSIVGQISSPKKIFDRLVIKEPQEFRNMSLTQHLHRMPYNDSSFTTKMEEYFYKGLHLTFCRKRDDSLAIKENIESLPNFQQYENKPGVVCSHKARSQFGLTSSSVQPMVTRTIYHTLIVLTIFRIFS</sequence>
<feature type="compositionally biased region" description="Basic residues" evidence="4">
    <location>
        <begin position="156"/>
        <end position="167"/>
    </location>
</feature>
<feature type="domain" description="DOMON" evidence="6">
    <location>
        <begin position="448"/>
        <end position="566"/>
    </location>
</feature>
<dbReference type="PROSITE" id="PS50836">
    <property type="entry name" value="DOMON"/>
    <property type="match status" value="1"/>
</dbReference>
<feature type="compositionally biased region" description="Basic and acidic residues" evidence="4">
    <location>
        <begin position="335"/>
        <end position="351"/>
    </location>
</feature>
<evidence type="ECO:0000256" key="4">
    <source>
        <dbReference type="SAM" id="MobiDB-lite"/>
    </source>
</evidence>
<dbReference type="PRINTS" id="PR00767">
    <property type="entry name" value="DBMONOXGNASE"/>
</dbReference>
<dbReference type="GO" id="GO:0004500">
    <property type="term" value="F:dopamine beta-monooxygenase activity"/>
    <property type="evidence" value="ECO:0007669"/>
    <property type="project" value="InterPro"/>
</dbReference>
<evidence type="ECO:0000313" key="7">
    <source>
        <dbReference type="EMBL" id="CAH1963280.1"/>
    </source>
</evidence>
<gene>
    <name evidence="7" type="ORF">ACAOBT_LOCUS5126</name>
</gene>
<dbReference type="Pfam" id="PF03712">
    <property type="entry name" value="Cu2_monoox_C"/>
    <property type="match status" value="1"/>
</dbReference>
<dbReference type="InterPro" id="IPR005018">
    <property type="entry name" value="DOMON_domain"/>
</dbReference>
<reference evidence="7" key="1">
    <citation type="submission" date="2022-03" db="EMBL/GenBank/DDBJ databases">
        <authorList>
            <person name="Sayadi A."/>
        </authorList>
    </citation>
    <scope>NUCLEOTIDE SEQUENCE</scope>
</reference>
<organism evidence="7 8">
    <name type="scientific">Acanthoscelides obtectus</name>
    <name type="common">Bean weevil</name>
    <name type="synonym">Bruchus obtectus</name>
    <dbReference type="NCBI Taxonomy" id="200917"/>
    <lineage>
        <taxon>Eukaryota</taxon>
        <taxon>Metazoa</taxon>
        <taxon>Ecdysozoa</taxon>
        <taxon>Arthropoda</taxon>
        <taxon>Hexapoda</taxon>
        <taxon>Insecta</taxon>
        <taxon>Pterygota</taxon>
        <taxon>Neoptera</taxon>
        <taxon>Endopterygota</taxon>
        <taxon>Coleoptera</taxon>
        <taxon>Polyphaga</taxon>
        <taxon>Cucujiformia</taxon>
        <taxon>Chrysomeloidea</taxon>
        <taxon>Chrysomelidae</taxon>
        <taxon>Bruchinae</taxon>
        <taxon>Bruchini</taxon>
        <taxon>Acanthoscelides</taxon>
    </lineage>
</organism>
<keyword evidence="5" id="KW-0732">Signal</keyword>
<dbReference type="GO" id="GO:0042420">
    <property type="term" value="P:dopamine catabolic process"/>
    <property type="evidence" value="ECO:0007669"/>
    <property type="project" value="TreeGrafter"/>
</dbReference>
<feature type="chain" id="PRO_5040308368" description="DOMON domain-containing protein" evidence="5">
    <location>
        <begin position="23"/>
        <end position="1106"/>
    </location>
</feature>
<dbReference type="GO" id="GO:0030667">
    <property type="term" value="C:secretory granule membrane"/>
    <property type="evidence" value="ECO:0007669"/>
    <property type="project" value="TreeGrafter"/>
</dbReference>
<dbReference type="Pfam" id="PF01082">
    <property type="entry name" value="Cu2_monooxygen"/>
    <property type="match status" value="1"/>
</dbReference>
<comment type="caution">
    <text evidence="7">The sequence shown here is derived from an EMBL/GenBank/DDBJ whole genome shotgun (WGS) entry which is preliminary data.</text>
</comment>
<feature type="compositionally biased region" description="Basic and acidic residues" evidence="4">
    <location>
        <begin position="68"/>
        <end position="77"/>
    </location>
</feature>
<dbReference type="FunFam" id="2.60.120.230:FF:000001">
    <property type="entry name" value="Monooxygenase, DBH-like 1"/>
    <property type="match status" value="1"/>
</dbReference>
<dbReference type="CDD" id="cd09631">
    <property type="entry name" value="DOMON_DOH"/>
    <property type="match status" value="1"/>
</dbReference>
<proteinExistence type="inferred from homology"/>
<dbReference type="GO" id="GO:0006589">
    <property type="term" value="P:octopamine biosynthetic process"/>
    <property type="evidence" value="ECO:0007669"/>
    <property type="project" value="TreeGrafter"/>
</dbReference>
<dbReference type="GO" id="GO:0005615">
    <property type="term" value="C:extracellular space"/>
    <property type="evidence" value="ECO:0007669"/>
    <property type="project" value="TreeGrafter"/>
</dbReference>
<keyword evidence="3" id="KW-0325">Glycoprotein</keyword>
<dbReference type="EMBL" id="CAKOFQ010006707">
    <property type="protein sequence ID" value="CAH1963280.1"/>
    <property type="molecule type" value="Genomic_DNA"/>
</dbReference>
<feature type="compositionally biased region" description="Basic residues" evidence="4">
    <location>
        <begin position="401"/>
        <end position="418"/>
    </location>
</feature>
<evidence type="ECO:0000256" key="2">
    <source>
        <dbReference type="ARBA" id="ARBA00023157"/>
    </source>
</evidence>
<dbReference type="Gene3D" id="2.60.40.1210">
    <property type="entry name" value="Cellobiose dehydrogenase, cytochrome domain"/>
    <property type="match status" value="1"/>
</dbReference>
<accession>A0A9P0K104</accession>
<dbReference type="InterPro" id="IPR000945">
    <property type="entry name" value="DBH-like"/>
</dbReference>
<dbReference type="SUPFAM" id="SSF49742">
    <property type="entry name" value="PHM/PNGase F"/>
    <property type="match status" value="2"/>
</dbReference>
<evidence type="ECO:0000256" key="1">
    <source>
        <dbReference type="ARBA" id="ARBA00010676"/>
    </source>
</evidence>
<dbReference type="InterPro" id="IPR000323">
    <property type="entry name" value="Cu2_ascorb_mOase_N"/>
</dbReference>
<dbReference type="SMART" id="SM00664">
    <property type="entry name" value="DoH"/>
    <property type="match status" value="1"/>
</dbReference>
<dbReference type="GO" id="GO:0005507">
    <property type="term" value="F:copper ion binding"/>
    <property type="evidence" value="ECO:0007669"/>
    <property type="project" value="InterPro"/>
</dbReference>
<dbReference type="InterPro" id="IPR024548">
    <property type="entry name" value="Cu2_monoox_C"/>
</dbReference>
<dbReference type="Pfam" id="PF03351">
    <property type="entry name" value="DOMON"/>
    <property type="match status" value="1"/>
</dbReference>
<protein>
    <recommendedName>
        <fullName evidence="6">DOMON domain-containing protein</fullName>
    </recommendedName>
</protein>
<dbReference type="InterPro" id="IPR028460">
    <property type="entry name" value="Tbh/DBH"/>
</dbReference>
<evidence type="ECO:0000256" key="5">
    <source>
        <dbReference type="SAM" id="SignalP"/>
    </source>
</evidence>
<dbReference type="Proteomes" id="UP001152888">
    <property type="component" value="Unassembled WGS sequence"/>
</dbReference>
<dbReference type="InterPro" id="IPR014784">
    <property type="entry name" value="Cu2_ascorb_mOase-like_C"/>
</dbReference>
<feature type="signal peptide" evidence="5">
    <location>
        <begin position="1"/>
        <end position="22"/>
    </location>
</feature>
<feature type="compositionally biased region" description="Polar residues" evidence="4">
    <location>
        <begin position="307"/>
        <end position="321"/>
    </location>
</feature>
<dbReference type="InterPro" id="IPR045266">
    <property type="entry name" value="DOH_DOMON"/>
</dbReference>
<dbReference type="InterPro" id="IPR008977">
    <property type="entry name" value="PHM/PNGase_F_dom_sf"/>
</dbReference>
<feature type="compositionally biased region" description="Basic and acidic residues" evidence="4">
    <location>
        <begin position="257"/>
        <end position="267"/>
    </location>
</feature>
<dbReference type="AlphaFoldDB" id="A0A9P0K104"/>
<dbReference type="GO" id="GO:0042421">
    <property type="term" value="P:norepinephrine biosynthetic process"/>
    <property type="evidence" value="ECO:0007669"/>
    <property type="project" value="TreeGrafter"/>
</dbReference>
<dbReference type="Gene3D" id="2.60.120.310">
    <property type="entry name" value="Copper type II, ascorbate-dependent monooxygenase, N-terminal domain"/>
    <property type="match status" value="1"/>
</dbReference>
<evidence type="ECO:0000313" key="8">
    <source>
        <dbReference type="Proteomes" id="UP001152888"/>
    </source>
</evidence>
<dbReference type="Gene3D" id="2.60.120.230">
    <property type="match status" value="1"/>
</dbReference>
<feature type="compositionally biased region" description="Basic and acidic residues" evidence="4">
    <location>
        <begin position="229"/>
        <end position="241"/>
    </location>
</feature>
<feature type="compositionally biased region" description="Polar residues" evidence="4">
    <location>
        <begin position="87"/>
        <end position="96"/>
    </location>
</feature>
<name>A0A9P0K104_ACAOB</name>
<evidence type="ECO:0000259" key="6">
    <source>
        <dbReference type="PROSITE" id="PS50836"/>
    </source>
</evidence>
<feature type="compositionally biased region" description="Polar residues" evidence="4">
    <location>
        <begin position="375"/>
        <end position="393"/>
    </location>
</feature>
<evidence type="ECO:0000256" key="3">
    <source>
        <dbReference type="ARBA" id="ARBA00023180"/>
    </source>
</evidence>
<dbReference type="PANTHER" id="PTHR10157:SF23">
    <property type="entry name" value="MOXD1 HOMOLOG 1"/>
    <property type="match status" value="1"/>
</dbReference>
<dbReference type="PANTHER" id="PTHR10157">
    <property type="entry name" value="DOPAMINE BETA HYDROXYLASE RELATED"/>
    <property type="match status" value="1"/>
</dbReference>
<feature type="compositionally biased region" description="Polar residues" evidence="4">
    <location>
        <begin position="180"/>
        <end position="194"/>
    </location>
</feature>
<comment type="similarity">
    <text evidence="1">Belongs to the copper type II ascorbate-dependent monooxygenase family.</text>
</comment>
<dbReference type="OrthoDB" id="10003276at2759"/>
<feature type="compositionally biased region" description="Basic residues" evidence="4">
    <location>
        <begin position="288"/>
        <end position="306"/>
    </location>
</feature>
<feature type="compositionally biased region" description="Basic residues" evidence="4">
    <location>
        <begin position="210"/>
        <end position="222"/>
    </location>
</feature>
<keyword evidence="2" id="KW-1015">Disulfide bond</keyword>
<feature type="compositionally biased region" description="Polar residues" evidence="4">
    <location>
        <begin position="114"/>
        <end position="143"/>
    </location>
</feature>
<feature type="compositionally biased region" description="Basic and acidic residues" evidence="4">
    <location>
        <begin position="197"/>
        <end position="209"/>
    </location>
</feature>
<keyword evidence="8" id="KW-1185">Reference proteome</keyword>